<dbReference type="GO" id="GO:0004185">
    <property type="term" value="F:serine-type carboxypeptidase activity"/>
    <property type="evidence" value="ECO:0007669"/>
    <property type="project" value="UniProtKB-UniRule"/>
</dbReference>
<reference evidence="9" key="1">
    <citation type="submission" date="2021-03" db="EMBL/GenBank/DDBJ databases">
        <authorList>
            <person name="Tagirdzhanova G."/>
        </authorList>
    </citation>
    <scope>NUCLEOTIDE SEQUENCE</scope>
</reference>
<dbReference type="PROSITE" id="PS00560">
    <property type="entry name" value="CARBOXYPEPT_SER_HIS"/>
    <property type="match status" value="1"/>
</dbReference>
<dbReference type="PANTHER" id="PTHR11802">
    <property type="entry name" value="SERINE PROTEASE FAMILY S10 SERINE CARBOXYPEPTIDASE"/>
    <property type="match status" value="1"/>
</dbReference>
<name>A0A8H3IE06_9LECA</name>
<dbReference type="SUPFAM" id="SSF53474">
    <property type="entry name" value="alpha/beta-Hydrolases"/>
    <property type="match status" value="1"/>
</dbReference>
<dbReference type="Gene3D" id="3.40.50.1820">
    <property type="entry name" value="alpha/beta hydrolase"/>
    <property type="match status" value="1"/>
</dbReference>
<dbReference type="EMBL" id="CAJPDS010000015">
    <property type="protein sequence ID" value="CAF9914993.1"/>
    <property type="molecule type" value="Genomic_DNA"/>
</dbReference>
<dbReference type="InterPro" id="IPR029058">
    <property type="entry name" value="AB_hydrolase_fold"/>
</dbReference>
<feature type="signal peptide" evidence="7">
    <location>
        <begin position="1"/>
        <end position="18"/>
    </location>
</feature>
<sequence length="535" mass="58981">MRAFTYLSLLATACLAFARSPAHVGKSLPKPVSKLASRASGEYSHLNQPQKRHSNSSYLNPTTEKYAVNGSGIPDVDFDIGESYAGLLPISSAKNESRELYFWFFPSTNPDASDEITIWLNGGPGCSSLEGLLQENGPFLWQYGTFKPVKNPWTWINLTNVVWVEQPVGTGFSQGDPTATSEADVAAQFLGFFKNFVDTFGLHNRKVFITGESYAGYYVPYLADAMLNTNDKTYYGVDSIMVYDPLISTFDVHNQIPAVPFVDYWSGLFSLNESYLSSIHDRADSCGYTEYFDTYLTFPPPGPAPDTLNSSAPGCDLWDEIYYAVSSINPCFDIYQVATTCPLLWDVLGFPGSFDYLPEGASIYFNRSDVQAAINAPQQIWEECTSTDVFVGGTDNSVPPAFSVLPTVIERLNRTVIANGALDYIIIANGTLFAIQNMTWGGEQGFQSRPTEEFFVPYHSEASLSTLAGSGVFGTTHTERGLTWVEVSLSGHMVPQYAPSAAYRQLEFLLGRIDSLSEVGDFTTQTGNYTWSPPR</sequence>
<accession>A0A8H3IE06</accession>
<feature type="compositionally biased region" description="Polar residues" evidence="8">
    <location>
        <begin position="45"/>
        <end position="59"/>
    </location>
</feature>
<organism evidence="9 10">
    <name type="scientific">Heterodermia speciosa</name>
    <dbReference type="NCBI Taxonomy" id="116794"/>
    <lineage>
        <taxon>Eukaryota</taxon>
        <taxon>Fungi</taxon>
        <taxon>Dikarya</taxon>
        <taxon>Ascomycota</taxon>
        <taxon>Pezizomycotina</taxon>
        <taxon>Lecanoromycetes</taxon>
        <taxon>OSLEUM clade</taxon>
        <taxon>Lecanoromycetidae</taxon>
        <taxon>Caliciales</taxon>
        <taxon>Physciaceae</taxon>
        <taxon>Heterodermia</taxon>
    </lineage>
</organism>
<dbReference type="Pfam" id="PF00450">
    <property type="entry name" value="Peptidase_S10"/>
    <property type="match status" value="1"/>
</dbReference>
<dbReference type="OrthoDB" id="443318at2759"/>
<evidence type="ECO:0000256" key="1">
    <source>
        <dbReference type="ARBA" id="ARBA00009431"/>
    </source>
</evidence>
<evidence type="ECO:0000256" key="7">
    <source>
        <dbReference type="RuleBase" id="RU361156"/>
    </source>
</evidence>
<feature type="region of interest" description="Disordered" evidence="8">
    <location>
        <begin position="39"/>
        <end position="59"/>
    </location>
</feature>
<keyword evidence="3 7" id="KW-0645">Protease</keyword>
<dbReference type="InterPro" id="IPR001563">
    <property type="entry name" value="Peptidase_S10"/>
</dbReference>
<comment type="caution">
    <text evidence="9">The sequence shown here is derived from an EMBL/GenBank/DDBJ whole genome shotgun (WGS) entry which is preliminary data.</text>
</comment>
<evidence type="ECO:0000256" key="4">
    <source>
        <dbReference type="ARBA" id="ARBA00022729"/>
    </source>
</evidence>
<gene>
    <name evidence="9" type="ORF">HETSPECPRED_002260</name>
</gene>
<dbReference type="PANTHER" id="PTHR11802:SF479">
    <property type="entry name" value="CARBOXYPEPTIDASE"/>
    <property type="match status" value="1"/>
</dbReference>
<evidence type="ECO:0000313" key="10">
    <source>
        <dbReference type="Proteomes" id="UP000664521"/>
    </source>
</evidence>
<evidence type="ECO:0000256" key="5">
    <source>
        <dbReference type="ARBA" id="ARBA00022801"/>
    </source>
</evidence>
<keyword evidence="5 7" id="KW-0378">Hydrolase</keyword>
<evidence type="ECO:0000256" key="2">
    <source>
        <dbReference type="ARBA" id="ARBA00022645"/>
    </source>
</evidence>
<dbReference type="InterPro" id="IPR033124">
    <property type="entry name" value="Ser_caboxypep_his_AS"/>
</dbReference>
<proteinExistence type="inferred from homology"/>
<evidence type="ECO:0000256" key="3">
    <source>
        <dbReference type="ARBA" id="ARBA00022670"/>
    </source>
</evidence>
<keyword evidence="2 7" id="KW-0121">Carboxypeptidase</keyword>
<keyword evidence="10" id="KW-1185">Reference proteome</keyword>
<protein>
    <recommendedName>
        <fullName evidence="7">Carboxypeptidase</fullName>
        <ecNumber evidence="7">3.4.16.-</ecNumber>
    </recommendedName>
</protein>
<feature type="chain" id="PRO_5034680276" description="Carboxypeptidase" evidence="7">
    <location>
        <begin position="19"/>
        <end position="535"/>
    </location>
</feature>
<keyword evidence="6" id="KW-0325">Glycoprotein</keyword>
<keyword evidence="4 7" id="KW-0732">Signal</keyword>
<dbReference type="GO" id="GO:0006508">
    <property type="term" value="P:proteolysis"/>
    <property type="evidence" value="ECO:0007669"/>
    <property type="project" value="UniProtKB-KW"/>
</dbReference>
<dbReference type="AlphaFoldDB" id="A0A8H3IE06"/>
<dbReference type="PROSITE" id="PS00131">
    <property type="entry name" value="CARBOXYPEPT_SER_SER"/>
    <property type="match status" value="1"/>
</dbReference>
<dbReference type="PRINTS" id="PR00724">
    <property type="entry name" value="CRBOXYPTASEC"/>
</dbReference>
<evidence type="ECO:0000256" key="6">
    <source>
        <dbReference type="ARBA" id="ARBA00023180"/>
    </source>
</evidence>
<evidence type="ECO:0000256" key="8">
    <source>
        <dbReference type="SAM" id="MobiDB-lite"/>
    </source>
</evidence>
<dbReference type="Proteomes" id="UP000664521">
    <property type="component" value="Unassembled WGS sequence"/>
</dbReference>
<comment type="similarity">
    <text evidence="1 7">Belongs to the peptidase S10 family.</text>
</comment>
<evidence type="ECO:0000313" key="9">
    <source>
        <dbReference type="EMBL" id="CAF9914993.1"/>
    </source>
</evidence>
<dbReference type="EC" id="3.4.16.-" evidence="7"/>
<dbReference type="InterPro" id="IPR018202">
    <property type="entry name" value="Ser_caboxypep_ser_AS"/>
</dbReference>
<dbReference type="FunFam" id="3.40.50.1820:FF:000118">
    <property type="entry name" value="Carboxypeptidase"/>
    <property type="match status" value="1"/>
</dbReference>